<keyword evidence="3" id="KW-1185">Reference proteome</keyword>
<protein>
    <recommendedName>
        <fullName evidence="4">DUF1453 domain-containing protein</fullName>
    </recommendedName>
</protein>
<evidence type="ECO:0000313" key="2">
    <source>
        <dbReference type="EMBL" id="ATQ43034.1"/>
    </source>
</evidence>
<keyword evidence="1" id="KW-0472">Membrane</keyword>
<keyword evidence="1" id="KW-1133">Transmembrane helix</keyword>
<organism evidence="2 3">
    <name type="scientific">Caulobacter mirabilis</name>
    <dbReference type="NCBI Taxonomy" id="69666"/>
    <lineage>
        <taxon>Bacteria</taxon>
        <taxon>Pseudomonadati</taxon>
        <taxon>Pseudomonadota</taxon>
        <taxon>Alphaproteobacteria</taxon>
        <taxon>Caulobacterales</taxon>
        <taxon>Caulobacteraceae</taxon>
        <taxon>Caulobacter</taxon>
    </lineage>
</organism>
<dbReference type="KEGG" id="cmb:CSW64_11745"/>
<dbReference type="Proteomes" id="UP000228945">
    <property type="component" value="Chromosome"/>
</dbReference>
<proteinExistence type="predicted"/>
<dbReference type="InterPro" id="IPR058247">
    <property type="entry name" value="DUF1453"/>
</dbReference>
<feature type="transmembrane region" description="Helical" evidence="1">
    <location>
        <begin position="39"/>
        <end position="56"/>
    </location>
</feature>
<dbReference type="Pfam" id="PF07301">
    <property type="entry name" value="DUF1453"/>
    <property type="match status" value="1"/>
</dbReference>
<feature type="transmembrane region" description="Helical" evidence="1">
    <location>
        <begin position="6"/>
        <end position="27"/>
    </location>
</feature>
<dbReference type="OrthoDB" id="7204434at2"/>
<sequence>MNLNDPQALGPLIGVGVAAVFIGLRFLRARKARRLRLEWLWVTPLLLIGMTGFLLAEMPPHGWEWGGLVVAFALGGGLGWYRGRMMTITVDPATHELNQQASPAALLFLVALIALRFGLRQGLSAEAEAWHLSAAFVTDVFVVFAMGLLTVTRLEMFLRARRMLTEARSAGKLVS</sequence>
<feature type="transmembrane region" description="Helical" evidence="1">
    <location>
        <begin position="101"/>
        <end position="119"/>
    </location>
</feature>
<gene>
    <name evidence="2" type="ORF">CSW64_11745</name>
</gene>
<evidence type="ECO:0000256" key="1">
    <source>
        <dbReference type="SAM" id="Phobius"/>
    </source>
</evidence>
<dbReference type="RefSeq" id="WP_099622285.1">
    <property type="nucleotide sequence ID" value="NZ_CP024201.1"/>
</dbReference>
<dbReference type="EMBL" id="CP024201">
    <property type="protein sequence ID" value="ATQ43034.1"/>
    <property type="molecule type" value="Genomic_DNA"/>
</dbReference>
<evidence type="ECO:0000313" key="3">
    <source>
        <dbReference type="Proteomes" id="UP000228945"/>
    </source>
</evidence>
<accession>A0A2D2AYF4</accession>
<reference evidence="2 3" key="1">
    <citation type="submission" date="2017-10" db="EMBL/GenBank/DDBJ databases">
        <title>Genome sequence of Caulobacter mirabilis FWC38.</title>
        <authorList>
            <person name="Fiebig A."/>
            <person name="Crosson S."/>
        </authorList>
    </citation>
    <scope>NUCLEOTIDE SEQUENCE [LARGE SCALE GENOMIC DNA]</scope>
    <source>
        <strain evidence="2 3">FWC 38</strain>
    </source>
</reference>
<evidence type="ECO:0008006" key="4">
    <source>
        <dbReference type="Google" id="ProtNLM"/>
    </source>
</evidence>
<dbReference type="AlphaFoldDB" id="A0A2D2AYF4"/>
<name>A0A2D2AYF4_9CAUL</name>
<keyword evidence="1" id="KW-0812">Transmembrane</keyword>
<feature type="transmembrane region" description="Helical" evidence="1">
    <location>
        <begin position="131"/>
        <end position="154"/>
    </location>
</feature>
<feature type="transmembrane region" description="Helical" evidence="1">
    <location>
        <begin position="62"/>
        <end position="81"/>
    </location>
</feature>